<organism evidence="1">
    <name type="scientific">Siphoviridae sp. ctS1E53</name>
    <dbReference type="NCBI Taxonomy" id="2826340"/>
    <lineage>
        <taxon>Viruses</taxon>
        <taxon>Duplodnaviria</taxon>
        <taxon>Heunggongvirae</taxon>
        <taxon>Uroviricota</taxon>
        <taxon>Caudoviricetes</taxon>
    </lineage>
</organism>
<accession>A0A8S5MEH8</accession>
<evidence type="ECO:0000313" key="1">
    <source>
        <dbReference type="EMBL" id="DAD80634.1"/>
    </source>
</evidence>
<dbReference type="EMBL" id="BK014885">
    <property type="protein sequence ID" value="DAD80634.1"/>
    <property type="molecule type" value="Genomic_DNA"/>
</dbReference>
<proteinExistence type="predicted"/>
<sequence length="131" mass="15067">MKALHNLKEMLCRELDELAGKGEMSVGDLDLVHKLTDTVKNIDKIMMLEEDGGYSREDGYSRGGGWEARGSYSRYNDGGNSYARSGQHYVRAHYSRDGGSMEEELERLMQKADGQREREMIQRLMDELKKR</sequence>
<name>A0A8S5MEH8_9CAUD</name>
<protein>
    <submittedName>
        <fullName evidence="1">Uncharacterized protein</fullName>
    </submittedName>
</protein>
<reference evidence="1" key="1">
    <citation type="journal article" date="2021" name="Proc. Natl. Acad. Sci. U.S.A.">
        <title>A Catalog of Tens of Thousands of Viruses from Human Metagenomes Reveals Hidden Associations with Chronic Diseases.</title>
        <authorList>
            <person name="Tisza M.J."/>
            <person name="Buck C.B."/>
        </authorList>
    </citation>
    <scope>NUCLEOTIDE SEQUENCE</scope>
    <source>
        <strain evidence="1">CtS1E53</strain>
    </source>
</reference>